<evidence type="ECO:0000313" key="1">
    <source>
        <dbReference type="EMBL" id="QTM97971.1"/>
    </source>
</evidence>
<organism evidence="1 2">
    <name type="scientific">Sediminibacillus dalangtanensis</name>
    <dbReference type="NCBI Taxonomy" id="2729421"/>
    <lineage>
        <taxon>Bacteria</taxon>
        <taxon>Bacillati</taxon>
        <taxon>Bacillota</taxon>
        <taxon>Bacilli</taxon>
        <taxon>Bacillales</taxon>
        <taxon>Bacillaceae</taxon>
        <taxon>Sediminibacillus</taxon>
    </lineage>
</organism>
<keyword evidence="2" id="KW-1185">Reference proteome</keyword>
<protein>
    <submittedName>
        <fullName evidence="1">Uncharacterized protein</fullName>
    </submittedName>
</protein>
<gene>
    <name evidence="1" type="ORF">ERJ70_00705</name>
</gene>
<dbReference type="RefSeq" id="WP_209366496.1">
    <property type="nucleotide sequence ID" value="NZ_CP046956.1"/>
</dbReference>
<dbReference type="Proteomes" id="UP000665043">
    <property type="component" value="Chromosome"/>
</dbReference>
<evidence type="ECO:0000313" key="2">
    <source>
        <dbReference type="Proteomes" id="UP000665043"/>
    </source>
</evidence>
<proteinExistence type="predicted"/>
<accession>A0ABX7VMH5</accession>
<sequence>MDYNYTGSDDLLLTLWDDDGDTYEKIETVRLKTGESHVFDVRDAVDGSNNKAELFVNVETGSGWSMHKDYVGLSYLD</sequence>
<reference evidence="1 2" key="1">
    <citation type="submission" date="2019-12" db="EMBL/GenBank/DDBJ databases">
        <title>The whole genome sequencing of a strain isolated from a Mars analog, Dalangtan Playa.</title>
        <authorList>
            <person name="Huang T."/>
        </authorList>
    </citation>
    <scope>NUCLEOTIDE SEQUENCE [LARGE SCALE GENOMIC DNA]</scope>
    <source>
        <strain evidence="1 2">DP4-553-S</strain>
    </source>
</reference>
<dbReference type="EMBL" id="CP046956">
    <property type="protein sequence ID" value="QTM97971.1"/>
    <property type="molecule type" value="Genomic_DNA"/>
</dbReference>
<name>A0ABX7VMH5_9BACI</name>